<evidence type="ECO:0000259" key="1">
    <source>
        <dbReference type="Pfam" id="PF07883"/>
    </source>
</evidence>
<keyword evidence="3" id="KW-1185">Reference proteome</keyword>
<accession>A0A7W3IZH0</accession>
<dbReference type="RefSeq" id="WP_182538531.1">
    <property type="nucleotide sequence ID" value="NZ_JACGXA010000001.1"/>
</dbReference>
<gene>
    <name evidence="2" type="ORF">FB382_001802</name>
</gene>
<protein>
    <submittedName>
        <fullName evidence="2">Quercetin dioxygenase-like cupin family protein</fullName>
    </submittedName>
</protein>
<proteinExistence type="predicted"/>
<reference evidence="2 3" key="1">
    <citation type="submission" date="2020-07" db="EMBL/GenBank/DDBJ databases">
        <title>Sequencing the genomes of 1000 actinobacteria strains.</title>
        <authorList>
            <person name="Klenk H.-P."/>
        </authorList>
    </citation>
    <scope>NUCLEOTIDE SEQUENCE [LARGE SCALE GENOMIC DNA]</scope>
    <source>
        <strain evidence="2 3">DSM 21349</strain>
    </source>
</reference>
<dbReference type="EMBL" id="JACGXA010000001">
    <property type="protein sequence ID" value="MBA8803511.1"/>
    <property type="molecule type" value="Genomic_DNA"/>
</dbReference>
<organism evidence="2 3">
    <name type="scientific">Nocardioides ginsengisegetis</name>
    <dbReference type="NCBI Taxonomy" id="661491"/>
    <lineage>
        <taxon>Bacteria</taxon>
        <taxon>Bacillati</taxon>
        <taxon>Actinomycetota</taxon>
        <taxon>Actinomycetes</taxon>
        <taxon>Propionibacteriales</taxon>
        <taxon>Nocardioidaceae</taxon>
        <taxon>Nocardioides</taxon>
    </lineage>
</organism>
<dbReference type="SUPFAM" id="SSF51182">
    <property type="entry name" value="RmlC-like cupins"/>
    <property type="match status" value="1"/>
</dbReference>
<comment type="caution">
    <text evidence="2">The sequence shown here is derived from an EMBL/GenBank/DDBJ whole genome shotgun (WGS) entry which is preliminary data.</text>
</comment>
<dbReference type="InterPro" id="IPR014710">
    <property type="entry name" value="RmlC-like_jellyroll"/>
</dbReference>
<dbReference type="AlphaFoldDB" id="A0A7W3IZH0"/>
<keyword evidence="2" id="KW-0560">Oxidoreductase</keyword>
<dbReference type="InterPro" id="IPR011051">
    <property type="entry name" value="RmlC_Cupin_sf"/>
</dbReference>
<evidence type="ECO:0000313" key="3">
    <source>
        <dbReference type="Proteomes" id="UP000580910"/>
    </source>
</evidence>
<name>A0A7W3IZH0_9ACTN</name>
<dbReference type="Proteomes" id="UP000580910">
    <property type="component" value="Unassembled WGS sequence"/>
</dbReference>
<dbReference type="GO" id="GO:0051213">
    <property type="term" value="F:dioxygenase activity"/>
    <property type="evidence" value="ECO:0007669"/>
    <property type="project" value="UniProtKB-KW"/>
</dbReference>
<keyword evidence="2" id="KW-0223">Dioxygenase</keyword>
<dbReference type="InterPro" id="IPR013096">
    <property type="entry name" value="Cupin_2"/>
</dbReference>
<sequence>MRVLALDAVPRRAIDEHASRGVTVGGLALTMDAHVVVVRLRPGGRIGRHPAAGRQLLVVVSGDATVSGSDGVEVVLGPGQAAVWEPNEPHQTRSVAGLTALVVEGELDVARD</sequence>
<dbReference type="Gene3D" id="2.60.120.10">
    <property type="entry name" value="Jelly Rolls"/>
    <property type="match status" value="1"/>
</dbReference>
<dbReference type="Pfam" id="PF07883">
    <property type="entry name" value="Cupin_2"/>
    <property type="match status" value="1"/>
</dbReference>
<dbReference type="CDD" id="cd02208">
    <property type="entry name" value="cupin_RmlC-like"/>
    <property type="match status" value="1"/>
</dbReference>
<feature type="domain" description="Cupin type-2" evidence="1">
    <location>
        <begin position="37"/>
        <end position="95"/>
    </location>
</feature>
<evidence type="ECO:0000313" key="2">
    <source>
        <dbReference type="EMBL" id="MBA8803511.1"/>
    </source>
</evidence>